<keyword evidence="6 9" id="KW-1133">Transmembrane helix</keyword>
<dbReference type="GO" id="GO:0051879">
    <property type="term" value="F:Hsp90 protein binding"/>
    <property type="evidence" value="ECO:0007669"/>
    <property type="project" value="TreeGrafter"/>
</dbReference>
<sequence>MFNFDEGFPFVMPPAGAGMFQFFAYNNPSQPLIFERYDQRLGKLFEFKLPKSSTTRMNKNNNNLEATTTTPSSSSDDQNARADVLDNENQEGNNIGASSSDTPTPTSNDQSTSNDHSNQIIQLYETLQKCNPSFPQEPCVIPEKCQTEIEKFYSAYDDEDEKHLFNLLVDANVIASGPIVFNVAGTATGFNGGPHTDLMQEDFKREYFKTRECYEASKKAHKLYQYDEFDVQDTANCRNINVTLQKKLIQKAEDALAVSEHCIEAYNALALYKATTFEEALELYRKAQSHYKDYYSERLEKKRKEVLKYNKKAQTWYNHELRQFMRAIIGEANCLRKMGRYKEALDNYQRCLVLDDEVHDTWISWISYMYHIPECLMRLGRWKEAYEFLKKYNDLLDAPPTRTLLWSLALCEYVLKKYTPDTVAMSNAEISGRIVNPFKDPIFHTAIVSPMVYEYLIGVRKLAPVRISKTWRNGPSGFCAPSSQSTYAMDHLDLWLSVPGALSWALRNANTIYGFCSLTKTEENLGRKHFYPNDPYKNFYNLYSRHWFVNASQTISKEPMLLTALSLNNLQIVQFLVEKGATITTSLVRACEKDRDVILQYFCDKAGALPLDTLYEPVRISISLGHWKCLKVLLLNILNSSNSVPGLFLNKCMQWLLESKEYDCMNGGPKCPRCISGNFQHASNANYMHCLDLILMMGWKDVSNTVSTLDNSNKKKKLAHRLKQVTRGCVALDPSNYGIVDIRSVHLVSNVNRYKEVKPYSEMSSDLMKDIGNDEFQQGNYTDALHWYRRALHKHDNPDLEHILHSNMAQCHINMKQYKLAVEQAQKCIEVNPSFVKGYYRKALALDLMDKKQEALDTLEMALKKEPNNDMILKLKQKILQDLEKPSMGGSRTSSSSGRSRGRNHANRHASDDEEDSENNNSEEEESDEEHSDAHGRPGVCPNCGGPKLPYICAQCGKTTIKKCSACLEVSVLTVTVLLLLACSLWSSHAAQPSYTFNTVLDHFSSSYLEAYNKFKQVCQEASGYAYSEYQLPNLKGINNEDLFLSVCFQQDKANRLKNAEESNVFITYSGTHGVEGFVGSAVQISLIRNESSRGYVLPTNTYALHLHMLNPYGASYSYKENEHNVDLLKNLNGHYEDFASWNVSGNTVLERFIDALNIPQVHLPQVQQQAVAAYQSMVQQYGAGFVYASVVGQKTRPQGISYTGLRDEWTTTTVKSILSTYVKSYSSSNLKRRRIILVDIHSAVGAFGGIYAMYETNELEFAKMFLKPESIHVNLFPNPPGHNPGYYLKDYSHLSEAVNANVSILSSAWEVGTYPQEDYQMYLILQLNCRFYPNIPTSERPANVCPYIYQNVREYFYPGGDNWKTWGFGNITEGMRTTLKGMETWRTTDGTTIVNGSSPIIMMESLHHVMTLLILLVLALWMTQ</sequence>
<dbReference type="Pfam" id="PF12895">
    <property type="entry name" value="ANAPC3"/>
    <property type="match status" value="1"/>
</dbReference>
<feature type="region of interest" description="Disordered" evidence="8">
    <location>
        <begin position="53"/>
        <end position="115"/>
    </location>
</feature>
<reference evidence="10 11" key="1">
    <citation type="journal article" date="2019" name="Sci. Rep.">
        <title>Nanopore sequencing improves the draft genome of the human pathogenic amoeba Naegleria fowleri.</title>
        <authorList>
            <person name="Liechti N."/>
            <person name="Schurch N."/>
            <person name="Bruggmann R."/>
            <person name="Wittwer M."/>
        </authorList>
    </citation>
    <scope>NUCLEOTIDE SEQUENCE [LARGE SCALE GENOMIC DNA]</scope>
    <source>
        <strain evidence="10 11">ATCC 30894</strain>
    </source>
</reference>
<dbReference type="GeneID" id="68115990"/>
<evidence type="ECO:0000313" key="10">
    <source>
        <dbReference type="EMBL" id="KAF0972920.1"/>
    </source>
</evidence>
<name>A0A6A5BFX8_NAEFO</name>
<feature type="compositionally biased region" description="Low complexity" evidence="8">
    <location>
        <begin position="887"/>
        <end position="899"/>
    </location>
</feature>
<dbReference type="SUPFAM" id="SSF48452">
    <property type="entry name" value="TPR-like"/>
    <property type="match status" value="2"/>
</dbReference>
<dbReference type="Gene3D" id="1.25.40.10">
    <property type="entry name" value="Tetratricopeptide repeat domain"/>
    <property type="match status" value="2"/>
</dbReference>
<dbReference type="VEuPathDB" id="AmoebaDB:NfTy_010560"/>
<dbReference type="GO" id="GO:0016020">
    <property type="term" value="C:membrane"/>
    <property type="evidence" value="ECO:0007669"/>
    <property type="project" value="UniProtKB-SubCell"/>
</dbReference>
<accession>A0A6A5BFX8</accession>
<evidence type="ECO:0000256" key="3">
    <source>
        <dbReference type="ARBA" id="ARBA00022692"/>
    </source>
</evidence>
<keyword evidence="3 9" id="KW-0812">Transmembrane</keyword>
<organism evidence="10 11">
    <name type="scientific">Naegleria fowleri</name>
    <name type="common">Brain eating amoeba</name>
    <dbReference type="NCBI Taxonomy" id="5763"/>
    <lineage>
        <taxon>Eukaryota</taxon>
        <taxon>Discoba</taxon>
        <taxon>Heterolobosea</taxon>
        <taxon>Tetramitia</taxon>
        <taxon>Eutetramitia</taxon>
        <taxon>Vahlkampfiidae</taxon>
        <taxon>Naegleria</taxon>
    </lineage>
</organism>
<dbReference type="Pfam" id="PF04184">
    <property type="entry name" value="ST7"/>
    <property type="match status" value="1"/>
</dbReference>
<feature type="region of interest" description="Disordered" evidence="8">
    <location>
        <begin position="883"/>
        <end position="937"/>
    </location>
</feature>
<dbReference type="EMBL" id="VFQX01000064">
    <property type="protein sequence ID" value="KAF0972920.1"/>
    <property type="molecule type" value="Genomic_DNA"/>
</dbReference>
<evidence type="ECO:0000256" key="4">
    <source>
        <dbReference type="ARBA" id="ARBA00022737"/>
    </source>
</evidence>
<dbReference type="SMART" id="SM00028">
    <property type="entry name" value="TPR"/>
    <property type="match status" value="5"/>
</dbReference>
<evidence type="ECO:0000256" key="7">
    <source>
        <dbReference type="ARBA" id="ARBA00023136"/>
    </source>
</evidence>
<evidence type="ECO:0000256" key="2">
    <source>
        <dbReference type="ARBA" id="ARBA00009751"/>
    </source>
</evidence>
<dbReference type="OrthoDB" id="270449at2759"/>
<evidence type="ECO:0000256" key="6">
    <source>
        <dbReference type="ARBA" id="ARBA00022989"/>
    </source>
</evidence>
<dbReference type="InterPro" id="IPR019734">
    <property type="entry name" value="TPR_rpt"/>
</dbReference>
<dbReference type="Proteomes" id="UP000444721">
    <property type="component" value="Unassembled WGS sequence"/>
</dbReference>
<keyword evidence="4" id="KW-0677">Repeat</keyword>
<keyword evidence="5" id="KW-0802">TPR repeat</keyword>
<evidence type="ECO:0000256" key="8">
    <source>
        <dbReference type="SAM" id="MobiDB-lite"/>
    </source>
</evidence>
<proteinExistence type="inferred from homology"/>
<protein>
    <submittedName>
        <fullName evidence="10">Uncharacterized protein</fullName>
    </submittedName>
</protein>
<comment type="similarity">
    <text evidence="2">Belongs to the ST7 family.</text>
</comment>
<dbReference type="VEuPathDB" id="AmoebaDB:NF0095420"/>
<dbReference type="PANTHER" id="PTHR22904:SF523">
    <property type="entry name" value="STRESS-INDUCED-PHOSPHOPROTEIN 1"/>
    <property type="match status" value="1"/>
</dbReference>
<dbReference type="RefSeq" id="XP_044557634.1">
    <property type="nucleotide sequence ID" value="XM_044712661.1"/>
</dbReference>
<keyword evidence="7 9" id="KW-0472">Membrane</keyword>
<comment type="caution">
    <text evidence="10">The sequence shown here is derived from an EMBL/GenBank/DDBJ whole genome shotgun (WGS) entry which is preliminary data.</text>
</comment>
<dbReference type="Pfam" id="PF10994">
    <property type="entry name" value="DUF2817"/>
    <property type="match status" value="1"/>
</dbReference>
<dbReference type="PANTHER" id="PTHR22904">
    <property type="entry name" value="TPR REPEAT CONTAINING PROTEIN"/>
    <property type="match status" value="1"/>
</dbReference>
<feature type="transmembrane region" description="Helical" evidence="9">
    <location>
        <begin position="1406"/>
        <end position="1424"/>
    </location>
</feature>
<dbReference type="VEuPathDB" id="AmoebaDB:FDP41_008772"/>
<comment type="subcellular location">
    <subcellularLocation>
        <location evidence="1">Membrane</location>
        <topology evidence="1">Multi-pass membrane protein</topology>
    </subcellularLocation>
</comment>
<evidence type="ECO:0000256" key="5">
    <source>
        <dbReference type="ARBA" id="ARBA00022803"/>
    </source>
</evidence>
<feature type="compositionally biased region" description="Low complexity" evidence="8">
    <location>
        <begin position="98"/>
        <end position="115"/>
    </location>
</feature>
<feature type="compositionally biased region" description="Acidic residues" evidence="8">
    <location>
        <begin position="912"/>
        <end position="931"/>
    </location>
</feature>
<evidence type="ECO:0000256" key="1">
    <source>
        <dbReference type="ARBA" id="ARBA00004141"/>
    </source>
</evidence>
<evidence type="ECO:0000313" key="11">
    <source>
        <dbReference type="Proteomes" id="UP000444721"/>
    </source>
</evidence>
<dbReference type="InterPro" id="IPR007311">
    <property type="entry name" value="ST7"/>
</dbReference>
<dbReference type="InterPro" id="IPR021259">
    <property type="entry name" value="DUF2817"/>
</dbReference>
<gene>
    <name evidence="10" type="ORF">FDP41_008772</name>
</gene>
<dbReference type="InterPro" id="IPR011990">
    <property type="entry name" value="TPR-like_helical_dom_sf"/>
</dbReference>
<feature type="compositionally biased region" description="Polar residues" evidence="8">
    <location>
        <begin position="53"/>
        <end position="66"/>
    </location>
</feature>
<dbReference type="VEuPathDB" id="AmoebaDB:NF0095410"/>
<evidence type="ECO:0000256" key="9">
    <source>
        <dbReference type="SAM" id="Phobius"/>
    </source>
</evidence>
<keyword evidence="11" id="KW-1185">Reference proteome</keyword>